<evidence type="ECO:0000313" key="5">
    <source>
        <dbReference type="Proteomes" id="UP000198733"/>
    </source>
</evidence>
<dbReference type="InterPro" id="IPR011234">
    <property type="entry name" value="Fumarylacetoacetase-like_C"/>
</dbReference>
<keyword evidence="4" id="KW-0378">Hydrolase</keyword>
<gene>
    <name evidence="4" type="ORF">SAMN05216232_0479</name>
</gene>
<dbReference type="InterPro" id="IPR051121">
    <property type="entry name" value="FAH"/>
</dbReference>
<reference evidence="4 5" key="1">
    <citation type="submission" date="2016-10" db="EMBL/GenBank/DDBJ databases">
        <authorList>
            <person name="Varghese N."/>
            <person name="Submissions S."/>
        </authorList>
    </citation>
    <scope>NUCLEOTIDE SEQUENCE [LARGE SCALE GENOMIC DNA]</scope>
    <source>
        <strain evidence="4 5">CGMCC 1.7734</strain>
    </source>
</reference>
<dbReference type="Pfam" id="PF01557">
    <property type="entry name" value="FAA_hydrolase"/>
    <property type="match status" value="1"/>
</dbReference>
<feature type="domain" description="Fumarylacetoacetase-like C-terminal" evidence="3">
    <location>
        <begin position="103"/>
        <end position="307"/>
    </location>
</feature>
<dbReference type="Gene3D" id="3.90.850.10">
    <property type="entry name" value="Fumarylacetoacetase-like, C-terminal domain"/>
    <property type="match status" value="1"/>
</dbReference>
<dbReference type="PANTHER" id="PTHR42796:SF4">
    <property type="entry name" value="FUMARYLACETOACETATE HYDROLASE DOMAIN-CONTAINING PROTEIN 2A"/>
    <property type="match status" value="1"/>
</dbReference>
<keyword evidence="5" id="KW-1185">Reference proteome</keyword>
<keyword evidence="2" id="KW-0479">Metal-binding</keyword>
<protein>
    <submittedName>
        <fullName evidence="4">Acylpyruvate hydrolase</fullName>
    </submittedName>
</protein>
<evidence type="ECO:0000256" key="2">
    <source>
        <dbReference type="ARBA" id="ARBA00022723"/>
    </source>
</evidence>
<dbReference type="RefSeq" id="WP_092501947.1">
    <property type="nucleotide sequence ID" value="NZ_FOEH01000001.1"/>
</dbReference>
<dbReference type="Proteomes" id="UP000198733">
    <property type="component" value="Unassembled WGS sequence"/>
</dbReference>
<dbReference type="GO" id="GO:0016787">
    <property type="term" value="F:hydrolase activity"/>
    <property type="evidence" value="ECO:0007669"/>
    <property type="project" value="UniProtKB-KW"/>
</dbReference>
<evidence type="ECO:0000259" key="3">
    <source>
        <dbReference type="Pfam" id="PF01557"/>
    </source>
</evidence>
<comment type="similarity">
    <text evidence="1">Belongs to the FAH family.</text>
</comment>
<proteinExistence type="inferred from homology"/>
<name>A0A1H8ZLY0_9BACI</name>
<evidence type="ECO:0000313" key="4">
    <source>
        <dbReference type="EMBL" id="SEP65243.1"/>
    </source>
</evidence>
<dbReference type="PANTHER" id="PTHR42796">
    <property type="entry name" value="FUMARYLACETOACETATE HYDROLASE DOMAIN-CONTAINING PROTEIN 2A-RELATED"/>
    <property type="match status" value="1"/>
</dbReference>
<organism evidence="4 5">
    <name type="scientific">Virgibacillus subterraneus</name>
    <dbReference type="NCBI Taxonomy" id="621109"/>
    <lineage>
        <taxon>Bacteria</taxon>
        <taxon>Bacillati</taxon>
        <taxon>Bacillota</taxon>
        <taxon>Bacilli</taxon>
        <taxon>Bacillales</taxon>
        <taxon>Bacillaceae</taxon>
        <taxon>Virgibacillus</taxon>
    </lineage>
</organism>
<sequence length="310" mass="34386">MKLVSYKIKERPSSFRVGFMLDEKVIDLQEAYRQLLLSKQETDLSNDLEKLLPVDPKHFFAAGNQLIDKAKEAYTYAKTNSTEGFSLNQEEILLSTPIPAPTKIICVGKNYAEHAVEMQSDVPVFPVLFAKFSNALIGPEDVIEKRDVTQKLDYEAELTVVIGKEASQVKKEDALDYIAGYTIGNDISARDLQKRTPQWLQGKTLDKSTPVGPWIVTADEVGNPGNLSIRSTVNGEERQSSNTNKLIFDIPFLIEFISNLVTLKPGDIILTGTPNGVGVAMDPPQFLKDGDVVQIEVEKIGQLKNTVMGR</sequence>
<dbReference type="EMBL" id="FOEH01000001">
    <property type="protein sequence ID" value="SEP65243.1"/>
    <property type="molecule type" value="Genomic_DNA"/>
</dbReference>
<accession>A0A1H8ZLY0</accession>
<comment type="caution">
    <text evidence="4">The sequence shown here is derived from an EMBL/GenBank/DDBJ whole genome shotgun (WGS) entry which is preliminary data.</text>
</comment>
<dbReference type="SUPFAM" id="SSF56529">
    <property type="entry name" value="FAH"/>
    <property type="match status" value="1"/>
</dbReference>
<evidence type="ECO:0000256" key="1">
    <source>
        <dbReference type="ARBA" id="ARBA00010211"/>
    </source>
</evidence>
<dbReference type="InterPro" id="IPR036663">
    <property type="entry name" value="Fumarylacetoacetase_C_sf"/>
</dbReference>